<evidence type="ECO:0000313" key="2">
    <source>
        <dbReference type="EMBL" id="PRP90707.1"/>
    </source>
</evidence>
<dbReference type="EMBL" id="PVNK01000272">
    <property type="protein sequence ID" value="PRP90707.1"/>
    <property type="molecule type" value="Genomic_DNA"/>
</dbReference>
<evidence type="ECO:0000313" key="3">
    <source>
        <dbReference type="Proteomes" id="UP000237968"/>
    </source>
</evidence>
<dbReference type="SUPFAM" id="SSF53474">
    <property type="entry name" value="alpha/beta-Hydrolases"/>
    <property type="match status" value="1"/>
</dbReference>
<accession>A0A2S9XCX2</accession>
<protein>
    <recommendedName>
        <fullName evidence="4">Bacterial virulence factor lipase N-terminal domain-containing protein</fullName>
    </recommendedName>
</protein>
<dbReference type="InterPro" id="IPR029058">
    <property type="entry name" value="AB_hydrolase_fold"/>
</dbReference>
<reference evidence="2 3" key="1">
    <citation type="submission" date="2018-03" db="EMBL/GenBank/DDBJ databases">
        <title>Draft Genome Sequences of the Obligatory Marine Myxobacteria Enhygromyxa salina SWB005.</title>
        <authorList>
            <person name="Poehlein A."/>
            <person name="Moghaddam J.A."/>
            <person name="Harms H."/>
            <person name="Alanjari M."/>
            <person name="Koenig G.M."/>
            <person name="Daniel R."/>
            <person name="Schaeberle T.F."/>
        </authorList>
    </citation>
    <scope>NUCLEOTIDE SEQUENCE [LARGE SCALE GENOMIC DNA]</scope>
    <source>
        <strain evidence="2 3">SWB005</strain>
    </source>
</reference>
<proteinExistence type="predicted"/>
<dbReference type="RefSeq" id="WP_181198358.1">
    <property type="nucleotide sequence ID" value="NZ_PVNK01000272.1"/>
</dbReference>
<sequence length="685" mass="73218">MTRPGLDSRWISPLLGSLLAISLGACNDDPAPADSAETSGDGDGDGDPGDGDGDPGDGDGDPGDGDGDPDPDPIVDWPTLACDPLVPEFCGYPFPNNVFSEADAATNTGRRLALSPEMMPKAGYEPDPATFNMSDGFSPSSTLLTFIPGGTVTGLPTPLTIADSLEPDSPTVLINAETGERVPHWAEYDMSHGDDERRAFMIRPALRLDPDTRYIAAIRGVVDANDAPLPASEGFAALRDDTPSDEPSIDERRPLYVDIFARLADAGVERETLQLAWDFSTASDENITGRAVHMIAEGLELIGPEGPDYVIDSVMMDPAPGIAMRIELTMTVPLYLDSPDSGGAMLYGDDGLPEPSGTAQYPVLVHVPTSAADDPARLMAYGHGLLGSRFEIQADHLEALAADHNVIVFATDWVGMAEDDTGNIAEVLSTGHIDDFHTVADRLQQGFLNAFAAMRLLQGQFADDPIMQGVNGSMVDPVDPWYFGGSQGGIFGSSYMALSPDVMRGALAVPGQPYNLLLNRSIDFANFFTLIDATYPDKLDLRFLLELIQIEWDRAEPSGYSRHVTKDPLPGSVEKEVLVLVSIGDHQVTTLGAHVMAREIGIPQIAPANRPDLFGVDTVEQPYAGSAMIEYDFGLGPEPIENVPMTEGEDPHGKLADVPIASMTVEQFLRTGVVETFCEGVCDPD</sequence>
<comment type="caution">
    <text evidence="2">The sequence shown here is derived from an EMBL/GenBank/DDBJ whole genome shotgun (WGS) entry which is preliminary data.</text>
</comment>
<keyword evidence="3" id="KW-1185">Reference proteome</keyword>
<organism evidence="2 3">
    <name type="scientific">Enhygromyxa salina</name>
    <dbReference type="NCBI Taxonomy" id="215803"/>
    <lineage>
        <taxon>Bacteria</taxon>
        <taxon>Pseudomonadati</taxon>
        <taxon>Myxococcota</taxon>
        <taxon>Polyangia</taxon>
        <taxon>Nannocystales</taxon>
        <taxon>Nannocystaceae</taxon>
        <taxon>Enhygromyxa</taxon>
    </lineage>
</organism>
<dbReference type="Proteomes" id="UP000237968">
    <property type="component" value="Unassembled WGS sequence"/>
</dbReference>
<dbReference type="PROSITE" id="PS51257">
    <property type="entry name" value="PROKAR_LIPOPROTEIN"/>
    <property type="match status" value="1"/>
</dbReference>
<feature type="compositionally biased region" description="Acidic residues" evidence="1">
    <location>
        <begin position="40"/>
        <end position="73"/>
    </location>
</feature>
<dbReference type="AlphaFoldDB" id="A0A2S9XCX2"/>
<feature type="region of interest" description="Disordered" evidence="1">
    <location>
        <begin position="24"/>
        <end position="80"/>
    </location>
</feature>
<dbReference type="Gene3D" id="3.40.50.1820">
    <property type="entry name" value="alpha/beta hydrolase"/>
    <property type="match status" value="1"/>
</dbReference>
<name>A0A2S9XCX2_9BACT</name>
<evidence type="ECO:0000256" key="1">
    <source>
        <dbReference type="SAM" id="MobiDB-lite"/>
    </source>
</evidence>
<evidence type="ECO:0008006" key="4">
    <source>
        <dbReference type="Google" id="ProtNLM"/>
    </source>
</evidence>
<gene>
    <name evidence="2" type="ORF">ENSA5_62530</name>
</gene>